<evidence type="ECO:0000313" key="1">
    <source>
        <dbReference type="EMBL" id="CAD7089762.1"/>
    </source>
</evidence>
<organism evidence="1 2">
    <name type="scientific">Hermetia illucens</name>
    <name type="common">Black soldier fly</name>
    <dbReference type="NCBI Taxonomy" id="343691"/>
    <lineage>
        <taxon>Eukaryota</taxon>
        <taxon>Metazoa</taxon>
        <taxon>Ecdysozoa</taxon>
        <taxon>Arthropoda</taxon>
        <taxon>Hexapoda</taxon>
        <taxon>Insecta</taxon>
        <taxon>Pterygota</taxon>
        <taxon>Neoptera</taxon>
        <taxon>Endopterygota</taxon>
        <taxon>Diptera</taxon>
        <taxon>Brachycera</taxon>
        <taxon>Stratiomyomorpha</taxon>
        <taxon>Stratiomyidae</taxon>
        <taxon>Hermetiinae</taxon>
        <taxon>Hermetia</taxon>
    </lineage>
</organism>
<dbReference type="AlphaFoldDB" id="A0A7R8YZ90"/>
<protein>
    <submittedName>
        <fullName evidence="1">Uncharacterized protein</fullName>
    </submittedName>
</protein>
<name>A0A7R8YZ90_HERIL</name>
<proteinExistence type="predicted"/>
<reference evidence="1 2" key="1">
    <citation type="submission" date="2020-11" db="EMBL/GenBank/DDBJ databases">
        <authorList>
            <person name="Wallbank WR R."/>
            <person name="Pardo Diaz C."/>
            <person name="Kozak K."/>
            <person name="Martin S."/>
            <person name="Jiggins C."/>
            <person name="Moest M."/>
            <person name="Warren A I."/>
            <person name="Generalovic N T."/>
            <person name="Byers J.R.P. K."/>
            <person name="Montejo-Kovacevich G."/>
            <person name="Yen C E."/>
        </authorList>
    </citation>
    <scope>NUCLEOTIDE SEQUENCE [LARGE SCALE GENOMIC DNA]</scope>
</reference>
<evidence type="ECO:0000313" key="2">
    <source>
        <dbReference type="Proteomes" id="UP000594454"/>
    </source>
</evidence>
<keyword evidence="2" id="KW-1185">Reference proteome</keyword>
<sequence>MLLTDTVQHLQLNSSSFLDYSKELLPSLCNQSNQVPFYWIYSETFWQLVKRKKNYLRQLLLILVMCFPSD</sequence>
<gene>
    <name evidence="1" type="ORF">HERILL_LOCUS12293</name>
</gene>
<dbReference type="Proteomes" id="UP000594454">
    <property type="component" value="Chromosome 5"/>
</dbReference>
<accession>A0A7R8YZ90</accession>
<dbReference type="EMBL" id="LR899013">
    <property type="protein sequence ID" value="CAD7089762.1"/>
    <property type="molecule type" value="Genomic_DNA"/>
</dbReference>
<dbReference type="InParanoid" id="A0A7R8YZ90"/>